<dbReference type="AlphaFoldDB" id="A0A0L6JWR9"/>
<protein>
    <submittedName>
        <fullName evidence="1">Uncharacterized protein</fullName>
    </submittedName>
</protein>
<dbReference type="Proteomes" id="UP000036923">
    <property type="component" value="Unassembled WGS sequence"/>
</dbReference>
<dbReference type="EMBL" id="LGTC01000001">
    <property type="protein sequence ID" value="KNY30288.1"/>
    <property type="molecule type" value="Genomic_DNA"/>
</dbReference>
<comment type="caution">
    <text evidence="1">The sequence shown here is derived from an EMBL/GenBank/DDBJ whole genome shotgun (WGS) entry which is preliminary data.</text>
</comment>
<keyword evidence="2" id="KW-1185">Reference proteome</keyword>
<accession>A0A0L6JWR9</accession>
<name>A0A0L6JWR9_9FIRM</name>
<evidence type="ECO:0000313" key="2">
    <source>
        <dbReference type="Proteomes" id="UP000036923"/>
    </source>
</evidence>
<dbReference type="STRING" id="398512.Bccel_5568"/>
<evidence type="ECO:0000313" key="1">
    <source>
        <dbReference type="EMBL" id="KNY30288.1"/>
    </source>
</evidence>
<dbReference type="RefSeq" id="WP_036939864.1">
    <property type="nucleotide sequence ID" value="NZ_JQKC01000010.1"/>
</dbReference>
<gene>
    <name evidence="1" type="ORF">Bccel_5568</name>
</gene>
<proteinExistence type="predicted"/>
<sequence length="108" mass="12634">MLGRMYNFFSNNAEGESKQQSNNMMDMCRNMMSIFFNSESNKSTSTEVDPEIEVCFNEWLKMVEDEVLLYVNETKSIDSLDIALKLKIPVNCTKYIIKKLISERRIDL</sequence>
<reference evidence="2" key="1">
    <citation type="submission" date="2015-07" db="EMBL/GenBank/DDBJ databases">
        <title>Near-Complete Genome Sequence of the Cellulolytic Bacterium Bacteroides (Pseudobacteroides) cellulosolvens ATCC 35603.</title>
        <authorList>
            <person name="Dassa B."/>
            <person name="Utturkar S.M."/>
            <person name="Klingeman D.M."/>
            <person name="Hurt R.A."/>
            <person name="Keller M."/>
            <person name="Xu J."/>
            <person name="Reddy Y.H.K."/>
            <person name="Borovok I."/>
            <person name="Grinberg I.R."/>
            <person name="Lamed R."/>
            <person name="Zhivin O."/>
            <person name="Bayer E.A."/>
            <person name="Brown S.D."/>
        </authorList>
    </citation>
    <scope>NUCLEOTIDE SEQUENCE [LARGE SCALE GENOMIC DNA]</scope>
    <source>
        <strain evidence="2">DSM 2933</strain>
    </source>
</reference>
<organism evidence="1 2">
    <name type="scientific">Pseudobacteroides cellulosolvens ATCC 35603 = DSM 2933</name>
    <dbReference type="NCBI Taxonomy" id="398512"/>
    <lineage>
        <taxon>Bacteria</taxon>
        <taxon>Bacillati</taxon>
        <taxon>Bacillota</taxon>
        <taxon>Clostridia</taxon>
        <taxon>Eubacteriales</taxon>
        <taxon>Oscillospiraceae</taxon>
        <taxon>Pseudobacteroides</taxon>
    </lineage>
</organism>